<keyword evidence="4" id="KW-1003">Cell membrane</keyword>
<evidence type="ECO:0000256" key="7">
    <source>
        <dbReference type="ARBA" id="ARBA00022801"/>
    </source>
</evidence>
<evidence type="ECO:0000256" key="16">
    <source>
        <dbReference type="PIRSR" id="PIRSR038193-3"/>
    </source>
</evidence>
<comment type="similarity">
    <text evidence="3 13 17">Belongs to the glycosyl hydrolase 56 family.</text>
</comment>
<evidence type="ECO:0000256" key="14">
    <source>
        <dbReference type="PIRSR" id="PIRSR038193-1"/>
    </source>
</evidence>
<evidence type="ECO:0000256" key="9">
    <source>
        <dbReference type="ARBA" id="ARBA00023157"/>
    </source>
</evidence>
<feature type="glycosylation site" description="N-linked (GlcNAc...) asparagine" evidence="15">
    <location>
        <position position="366"/>
    </location>
</feature>
<comment type="catalytic activity">
    <reaction evidence="1 13 17">
        <text>Random hydrolysis of (1-&gt;4)-linkages between N-acetyl-beta-D-glucosamine and D-glucuronate residues in hyaluronate.</text>
        <dbReference type="EC" id="3.2.1.35"/>
    </reaction>
</comment>
<evidence type="ECO:0000256" key="15">
    <source>
        <dbReference type="PIRSR" id="PIRSR038193-2"/>
    </source>
</evidence>
<feature type="active site" description="Proton donor" evidence="14">
    <location>
        <position position="145"/>
    </location>
</feature>
<keyword evidence="10" id="KW-0325">Glycoprotein</keyword>
<dbReference type="Proteomes" id="UP000550707">
    <property type="component" value="Unassembled WGS sequence"/>
</dbReference>
<organism evidence="18 19">
    <name type="scientific">Molossus molossus</name>
    <name type="common">Pallas' mastiff bat</name>
    <name type="synonym">Vespertilio molossus</name>
    <dbReference type="NCBI Taxonomy" id="27622"/>
    <lineage>
        <taxon>Eukaryota</taxon>
        <taxon>Metazoa</taxon>
        <taxon>Chordata</taxon>
        <taxon>Craniata</taxon>
        <taxon>Vertebrata</taxon>
        <taxon>Euteleostomi</taxon>
        <taxon>Mammalia</taxon>
        <taxon>Eutheria</taxon>
        <taxon>Laurasiatheria</taxon>
        <taxon>Chiroptera</taxon>
        <taxon>Yangochiroptera</taxon>
        <taxon>Molossidae</taxon>
        <taxon>Molossus</taxon>
    </lineage>
</organism>
<feature type="disulfide bond" evidence="16">
    <location>
        <begin position="221"/>
        <end position="235"/>
    </location>
</feature>
<evidence type="ECO:0000256" key="8">
    <source>
        <dbReference type="ARBA" id="ARBA00023136"/>
    </source>
</evidence>
<dbReference type="GO" id="GO:0004415">
    <property type="term" value="F:hyalurononglucosaminidase activity"/>
    <property type="evidence" value="ECO:0007669"/>
    <property type="project" value="UniProtKB-UniRule"/>
</dbReference>
<dbReference type="GO" id="GO:0005886">
    <property type="term" value="C:plasma membrane"/>
    <property type="evidence" value="ECO:0007669"/>
    <property type="project" value="UniProtKB-SubCell"/>
</dbReference>
<keyword evidence="7 13" id="KW-0378">Hydrolase</keyword>
<keyword evidence="5" id="KW-0336">GPI-anchor</keyword>
<dbReference type="AlphaFoldDB" id="A0A7J8HE24"/>
<dbReference type="PIRSF" id="PIRSF038193">
    <property type="entry name" value="Hyaluronidase"/>
    <property type="match status" value="1"/>
</dbReference>
<feature type="disulfide bond" evidence="16">
    <location>
        <begin position="435"/>
        <end position="441"/>
    </location>
</feature>
<dbReference type="GO" id="GO:0007342">
    <property type="term" value="P:fusion of sperm to egg plasma membrane involved in single fertilization"/>
    <property type="evidence" value="ECO:0007669"/>
    <property type="project" value="InterPro"/>
</dbReference>
<evidence type="ECO:0000256" key="2">
    <source>
        <dbReference type="ARBA" id="ARBA00004609"/>
    </source>
</evidence>
<dbReference type="InterPro" id="IPR017853">
    <property type="entry name" value="GH"/>
</dbReference>
<evidence type="ECO:0000313" key="18">
    <source>
        <dbReference type="EMBL" id="KAF6470330.1"/>
    </source>
</evidence>
<reference evidence="18 19" key="1">
    <citation type="journal article" date="2020" name="Nature">
        <title>Six reference-quality genomes reveal evolution of bat adaptations.</title>
        <authorList>
            <person name="Jebb D."/>
            <person name="Huang Z."/>
            <person name="Pippel M."/>
            <person name="Hughes G.M."/>
            <person name="Lavrichenko K."/>
            <person name="Devanna P."/>
            <person name="Winkler S."/>
            <person name="Jermiin L.S."/>
            <person name="Skirmuntt E.C."/>
            <person name="Katzourakis A."/>
            <person name="Burkitt-Gray L."/>
            <person name="Ray D.A."/>
            <person name="Sullivan K.A.M."/>
            <person name="Roscito J.G."/>
            <person name="Kirilenko B.M."/>
            <person name="Davalos L.M."/>
            <person name="Corthals A.P."/>
            <person name="Power M.L."/>
            <person name="Jones G."/>
            <person name="Ransome R.D."/>
            <person name="Dechmann D.K.N."/>
            <person name="Locatelli A.G."/>
            <person name="Puechmaille S.J."/>
            <person name="Fedrigo O."/>
            <person name="Jarvis E.D."/>
            <person name="Hiller M."/>
            <person name="Vernes S.C."/>
            <person name="Myers E.W."/>
            <person name="Teeling E.C."/>
        </authorList>
    </citation>
    <scope>NUCLEOTIDE SEQUENCE [LARGE SCALE GENOMIC DNA]</scope>
    <source>
        <strain evidence="18">MMolMol1</strain>
        <tissue evidence="18">Muscle</tissue>
    </source>
</reference>
<dbReference type="GO" id="GO:0030214">
    <property type="term" value="P:hyaluronan catabolic process"/>
    <property type="evidence" value="ECO:0007669"/>
    <property type="project" value="TreeGrafter"/>
</dbReference>
<sequence length="510" mass="57859">MLKFKHVFFRSFVGSNGASQVVFAFLLIPCCLATDFRAAPFLPNISFLWGWNAPTEPCSKKFSVSIDLSLFSLIGNPQKDAIGQPITLFYVDRLGLYPHLNKHNQPEHGGLPQLGNLTAHLNKARTDINTYIPKDDPGLAIIDWEEWRPIWARNWKPKDIYRNKSIQWVQRQNPGLSAIDASNRAKQNFETAGKNFMKETLTLAKSIRPKNLWGYYLFPDCYNHHYTGPVYNGSCPYIEMRRNNELGWLWSESTALYPSIYLNTVLKDSIRGARFARNRVLEAIRVSGVRNAKSPLPIFVYARPVFTDVSSEYLTEMDLVNTIGETTSLGASGMILWGSFNLSQTVDTCRKLQGYMNTTLNPYIINVTLAAKMCSQVFCQEKGVCTRKDVNTESYLHLNPIHLTVELVENGQFTIKGEPTVEDLKLFADHFICSCFANMACEKKVNVETDTIYINVCASKNVCLRTVLNPRNATSPNSTREILHSSTSLVLFLLFLIVLENERFGMQTRL</sequence>
<dbReference type="PRINTS" id="PR00848">
    <property type="entry name" value="SPERMPH20"/>
</dbReference>
<dbReference type="InterPro" id="IPR013785">
    <property type="entry name" value="Aldolase_TIM"/>
</dbReference>
<dbReference type="PANTHER" id="PTHR11769:SF20">
    <property type="entry name" value="HYALURONIDASE PH-20"/>
    <property type="match status" value="1"/>
</dbReference>
<evidence type="ECO:0000256" key="13">
    <source>
        <dbReference type="PIRNR" id="PIRNR038193"/>
    </source>
</evidence>
<dbReference type="PIRSF" id="PIRSF500773">
    <property type="entry name" value="Hyaluronidase_PH20_Hyal5"/>
    <property type="match status" value="1"/>
</dbReference>
<feature type="disulfide bond" evidence="16">
    <location>
        <begin position="58"/>
        <end position="349"/>
    </location>
</feature>
<evidence type="ECO:0000256" key="4">
    <source>
        <dbReference type="ARBA" id="ARBA00022475"/>
    </source>
</evidence>
<dbReference type="SUPFAM" id="SSF51445">
    <property type="entry name" value="(Trans)glycosidases"/>
    <property type="match status" value="1"/>
</dbReference>
<evidence type="ECO:0000256" key="5">
    <source>
        <dbReference type="ARBA" id="ARBA00022622"/>
    </source>
</evidence>
<keyword evidence="9 16" id="KW-1015">Disulfide bond</keyword>
<keyword evidence="19" id="KW-1185">Reference proteome</keyword>
<dbReference type="GO" id="GO:0005975">
    <property type="term" value="P:carbohydrate metabolic process"/>
    <property type="evidence" value="ECO:0007669"/>
    <property type="project" value="UniProtKB-UniRule"/>
</dbReference>
<feature type="disulfide bond" evidence="16">
    <location>
        <begin position="374"/>
        <end position="385"/>
    </location>
</feature>
<dbReference type="GO" id="GO:0098552">
    <property type="term" value="C:side of membrane"/>
    <property type="evidence" value="ECO:0007669"/>
    <property type="project" value="UniProtKB-KW"/>
</dbReference>
<evidence type="ECO:0000256" key="6">
    <source>
        <dbReference type="ARBA" id="ARBA00022729"/>
    </source>
</evidence>
<dbReference type="Gene3D" id="3.20.20.70">
    <property type="entry name" value="Aldolase class I"/>
    <property type="match status" value="1"/>
</dbReference>
<dbReference type="EC" id="3.2.1.35" evidence="13 17"/>
<name>A0A7J8HE24_MOLMO</name>
<proteinExistence type="inferred from homology"/>
<gene>
    <name evidence="18" type="ORF">HJG59_017226</name>
</gene>
<dbReference type="FunFam" id="3.20.20.70:FF:000065">
    <property type="entry name" value="Hyaluronidase"/>
    <property type="match status" value="1"/>
</dbReference>
<evidence type="ECO:0000256" key="17">
    <source>
        <dbReference type="RuleBase" id="RU610713"/>
    </source>
</evidence>
<dbReference type="PRINTS" id="PR00846">
    <property type="entry name" value="GLHYDRLASE56"/>
</dbReference>
<evidence type="ECO:0000256" key="10">
    <source>
        <dbReference type="ARBA" id="ARBA00023180"/>
    </source>
</evidence>
<dbReference type="InterPro" id="IPR018155">
    <property type="entry name" value="Hyaluronidase"/>
</dbReference>
<dbReference type="FunCoup" id="A0A7J8HE24">
    <property type="interactions" value="153"/>
</dbReference>
<evidence type="ECO:0000256" key="3">
    <source>
        <dbReference type="ARBA" id="ARBA00008871"/>
    </source>
</evidence>
<comment type="subcellular location">
    <subcellularLocation>
        <location evidence="2">Cell membrane</location>
        <topology evidence="2">Lipid-anchor</topology>
        <topology evidence="2">GPI-anchor</topology>
    </subcellularLocation>
</comment>
<keyword evidence="11" id="KW-0449">Lipoprotein</keyword>
<evidence type="ECO:0000256" key="12">
    <source>
        <dbReference type="ARBA" id="ARBA00023295"/>
    </source>
</evidence>
<keyword evidence="6" id="KW-0732">Signal</keyword>
<evidence type="ECO:0000313" key="19">
    <source>
        <dbReference type="Proteomes" id="UP000550707"/>
    </source>
</evidence>
<dbReference type="EMBL" id="JACASF010000007">
    <property type="protein sequence ID" value="KAF6470330.1"/>
    <property type="molecule type" value="Genomic_DNA"/>
</dbReference>
<accession>A0A7J8HE24</accession>
<comment type="caution">
    <text evidence="18">The sequence shown here is derived from an EMBL/GenBank/DDBJ whole genome shotgun (WGS) entry which is preliminary data.</text>
</comment>
<evidence type="ECO:0000256" key="1">
    <source>
        <dbReference type="ARBA" id="ARBA00000251"/>
    </source>
</evidence>
<keyword evidence="12 13" id="KW-0326">Glycosidase</keyword>
<dbReference type="GO" id="GO:0001669">
    <property type="term" value="C:acrosomal vesicle"/>
    <property type="evidence" value="ECO:0007669"/>
    <property type="project" value="TreeGrafter"/>
</dbReference>
<dbReference type="InterPro" id="IPR001439">
    <property type="entry name" value="Hyaluronidase_PH20/Hyal5"/>
</dbReference>
<keyword evidence="8" id="KW-0472">Membrane</keyword>
<evidence type="ECO:0000256" key="11">
    <source>
        <dbReference type="ARBA" id="ARBA00023288"/>
    </source>
</evidence>
<dbReference type="PANTHER" id="PTHR11769">
    <property type="entry name" value="HYALURONIDASE"/>
    <property type="match status" value="1"/>
</dbReference>
<feature type="disulfide bond" evidence="16">
    <location>
        <begin position="379"/>
        <end position="433"/>
    </location>
</feature>
<dbReference type="Pfam" id="PF01630">
    <property type="entry name" value="Glyco_hydro_56"/>
    <property type="match status" value="1"/>
</dbReference>
<dbReference type="InParanoid" id="A0A7J8HE24"/>
<protein>
    <recommendedName>
        <fullName evidence="13 17">Hyaluronidase</fullName>
        <ecNumber evidence="13 17">3.2.1.35</ecNumber>
    </recommendedName>
</protein>